<dbReference type="Gene3D" id="3.40.50.150">
    <property type="entry name" value="Vaccinia Virus protein VP39"/>
    <property type="match status" value="1"/>
</dbReference>
<dbReference type="SUPFAM" id="SSF53335">
    <property type="entry name" value="S-adenosyl-L-methionine-dependent methyltransferases"/>
    <property type="match status" value="1"/>
</dbReference>
<sequence>MPPPVPENPPWERVKLQEQEFFAARDPEIAQAPNAAARKKLIANLPKSDPHLYGAFVAEKRRAEGISHMLRNSGNFPLTGRGDINTYAVFAETDRNLLAGTGRLGVILPTGIATDATTQYFFKDLMEHGALASLYDFENARRNKPGKTKKQLWFPGVDSRISFCLLTLVGHNIGEPVSDFAFFTGDPANLERSDFRFTLTPEEITLLNPNTGTCPIFRTRRDAEITLGIYHRVPVLIREGEPDGNPWGIKFMRMFDMSNDSGLFHTRQDLEDDGWTLQGNVFERDKERMLPLQEGKMGNRFDYRAASFFGTGDTDLSANDDHGETSYVLPRYWVSADLVDERHSRRQVGTNAGMLGHRRVARTTDERTSISALLPWGAASYGWILSFGPTATQLATLCAIYNSFVFDYTLRQSFTQPSIPQSTFEQIPAPTNADLINATIGTTTRTDRWIATRAGYLSSAGSSMKRLAREVPCAPGTWEPKIREGIACELDAAFFHI</sequence>
<evidence type="ECO:0000256" key="1">
    <source>
        <dbReference type="ARBA" id="ARBA00011900"/>
    </source>
</evidence>
<organism evidence="5 6">
    <name type="scientific">Nocardia thailandica</name>
    <dbReference type="NCBI Taxonomy" id="257275"/>
    <lineage>
        <taxon>Bacteria</taxon>
        <taxon>Bacillati</taxon>
        <taxon>Actinomycetota</taxon>
        <taxon>Actinomycetes</taxon>
        <taxon>Mycobacteriales</taxon>
        <taxon>Nocardiaceae</taxon>
        <taxon>Nocardia</taxon>
    </lineage>
</organism>
<protein>
    <recommendedName>
        <fullName evidence="1">site-specific DNA-methyltransferase (adenine-specific)</fullName>
        <ecNumber evidence="1">2.1.1.72</ecNumber>
    </recommendedName>
</protein>
<dbReference type="EC" id="2.1.1.72" evidence="1"/>
<name>A0ABW6PRE6_9NOCA</name>
<dbReference type="InterPro" id="IPR050953">
    <property type="entry name" value="N4_N6_ade-DNA_methylase"/>
</dbReference>
<dbReference type="Proteomes" id="UP001601444">
    <property type="component" value="Unassembled WGS sequence"/>
</dbReference>
<dbReference type="RefSeq" id="WP_387701479.1">
    <property type="nucleotide sequence ID" value="NZ_JBIAMX010000012.1"/>
</dbReference>
<dbReference type="PANTHER" id="PTHR33841">
    <property type="entry name" value="DNA METHYLTRANSFERASE YEEA-RELATED"/>
    <property type="match status" value="1"/>
</dbReference>
<evidence type="ECO:0000256" key="4">
    <source>
        <dbReference type="ARBA" id="ARBA00047942"/>
    </source>
</evidence>
<reference evidence="5 6" key="1">
    <citation type="submission" date="2024-10" db="EMBL/GenBank/DDBJ databases">
        <title>The Natural Products Discovery Center: Release of the First 8490 Sequenced Strains for Exploring Actinobacteria Biosynthetic Diversity.</title>
        <authorList>
            <person name="Kalkreuter E."/>
            <person name="Kautsar S.A."/>
            <person name="Yang D."/>
            <person name="Bader C.D."/>
            <person name="Teijaro C.N."/>
            <person name="Fluegel L."/>
            <person name="Davis C.M."/>
            <person name="Simpson J.R."/>
            <person name="Lauterbach L."/>
            <person name="Steele A.D."/>
            <person name="Gui C."/>
            <person name="Meng S."/>
            <person name="Li G."/>
            <person name="Viehrig K."/>
            <person name="Ye F."/>
            <person name="Su P."/>
            <person name="Kiefer A.F."/>
            <person name="Nichols A."/>
            <person name="Cepeda A.J."/>
            <person name="Yan W."/>
            <person name="Fan B."/>
            <person name="Jiang Y."/>
            <person name="Adhikari A."/>
            <person name="Zheng C.-J."/>
            <person name="Schuster L."/>
            <person name="Cowan T.M."/>
            <person name="Smanski M.J."/>
            <person name="Chevrette M.G."/>
            <person name="De Carvalho L.P.S."/>
            <person name="Shen B."/>
        </authorList>
    </citation>
    <scope>NUCLEOTIDE SEQUENCE [LARGE SCALE GENOMIC DNA]</scope>
    <source>
        <strain evidence="5 6">NPDC004045</strain>
    </source>
</reference>
<keyword evidence="6" id="KW-1185">Reference proteome</keyword>
<dbReference type="InterPro" id="IPR029063">
    <property type="entry name" value="SAM-dependent_MTases_sf"/>
</dbReference>
<gene>
    <name evidence="5" type="ORF">ACFYTF_19330</name>
</gene>
<dbReference type="EMBL" id="JBIAMX010000012">
    <property type="protein sequence ID" value="MFF0544987.1"/>
    <property type="molecule type" value="Genomic_DNA"/>
</dbReference>
<proteinExistence type="predicted"/>
<comment type="caution">
    <text evidence="5">The sequence shown here is derived from an EMBL/GenBank/DDBJ whole genome shotgun (WGS) entry which is preliminary data.</text>
</comment>
<accession>A0ABW6PRE6</accession>
<dbReference type="PANTHER" id="PTHR33841:SF1">
    <property type="entry name" value="DNA METHYLTRANSFERASE A"/>
    <property type="match status" value="1"/>
</dbReference>
<evidence type="ECO:0000313" key="5">
    <source>
        <dbReference type="EMBL" id="MFF0544987.1"/>
    </source>
</evidence>
<evidence type="ECO:0000256" key="2">
    <source>
        <dbReference type="ARBA" id="ARBA00022603"/>
    </source>
</evidence>
<evidence type="ECO:0000256" key="3">
    <source>
        <dbReference type="ARBA" id="ARBA00022679"/>
    </source>
</evidence>
<keyword evidence="3" id="KW-0808">Transferase</keyword>
<evidence type="ECO:0000313" key="6">
    <source>
        <dbReference type="Proteomes" id="UP001601444"/>
    </source>
</evidence>
<comment type="catalytic activity">
    <reaction evidence="4">
        <text>a 2'-deoxyadenosine in DNA + S-adenosyl-L-methionine = an N(6)-methyl-2'-deoxyadenosine in DNA + S-adenosyl-L-homocysteine + H(+)</text>
        <dbReference type="Rhea" id="RHEA:15197"/>
        <dbReference type="Rhea" id="RHEA-COMP:12418"/>
        <dbReference type="Rhea" id="RHEA-COMP:12419"/>
        <dbReference type="ChEBI" id="CHEBI:15378"/>
        <dbReference type="ChEBI" id="CHEBI:57856"/>
        <dbReference type="ChEBI" id="CHEBI:59789"/>
        <dbReference type="ChEBI" id="CHEBI:90615"/>
        <dbReference type="ChEBI" id="CHEBI:90616"/>
        <dbReference type="EC" id="2.1.1.72"/>
    </reaction>
</comment>
<keyword evidence="2" id="KW-0489">Methyltransferase</keyword>